<name>A0A3M7QFV6_BRAPC</name>
<comment type="caution">
    <text evidence="2">The sequence shown here is derived from an EMBL/GenBank/DDBJ whole genome shotgun (WGS) entry which is preliminary data.</text>
</comment>
<feature type="region of interest" description="Disordered" evidence="1">
    <location>
        <begin position="1"/>
        <end position="44"/>
    </location>
</feature>
<evidence type="ECO:0000313" key="3">
    <source>
        <dbReference type="Proteomes" id="UP000276133"/>
    </source>
</evidence>
<organism evidence="2 3">
    <name type="scientific">Brachionus plicatilis</name>
    <name type="common">Marine rotifer</name>
    <name type="synonym">Brachionus muelleri</name>
    <dbReference type="NCBI Taxonomy" id="10195"/>
    <lineage>
        <taxon>Eukaryota</taxon>
        <taxon>Metazoa</taxon>
        <taxon>Spiralia</taxon>
        <taxon>Gnathifera</taxon>
        <taxon>Rotifera</taxon>
        <taxon>Eurotatoria</taxon>
        <taxon>Monogononta</taxon>
        <taxon>Pseudotrocha</taxon>
        <taxon>Ploima</taxon>
        <taxon>Brachionidae</taxon>
        <taxon>Brachionus</taxon>
    </lineage>
</organism>
<sequence>MYFEFSRRSRSTSQPSVGESIRKDSSATTPGDNDTNKSKVGTPSEAYRSFSFRYFNSMKNASNSQLTPHSLQTDLNSLKVVKSSDTIPKSVSFYYQVKTPDTKKSNSFSLGKKESSDSNIQPKIVSFFS</sequence>
<protein>
    <submittedName>
        <fullName evidence="2">Uncharacterized protein</fullName>
    </submittedName>
</protein>
<keyword evidence="3" id="KW-1185">Reference proteome</keyword>
<feature type="compositionally biased region" description="Polar residues" evidence="1">
    <location>
        <begin position="26"/>
        <end position="41"/>
    </location>
</feature>
<gene>
    <name evidence="2" type="ORF">BpHYR1_032770</name>
</gene>
<evidence type="ECO:0000313" key="2">
    <source>
        <dbReference type="EMBL" id="RNA10250.1"/>
    </source>
</evidence>
<reference evidence="2 3" key="1">
    <citation type="journal article" date="2018" name="Sci. Rep.">
        <title>Genomic signatures of local adaptation to the degree of environmental predictability in rotifers.</title>
        <authorList>
            <person name="Franch-Gras L."/>
            <person name="Hahn C."/>
            <person name="Garcia-Roger E.M."/>
            <person name="Carmona M.J."/>
            <person name="Serra M."/>
            <person name="Gomez A."/>
        </authorList>
    </citation>
    <scope>NUCLEOTIDE SEQUENCE [LARGE SCALE GENOMIC DNA]</scope>
    <source>
        <strain evidence="2">HYR1</strain>
    </source>
</reference>
<dbReference type="EMBL" id="REGN01006254">
    <property type="protein sequence ID" value="RNA10250.1"/>
    <property type="molecule type" value="Genomic_DNA"/>
</dbReference>
<evidence type="ECO:0000256" key="1">
    <source>
        <dbReference type="SAM" id="MobiDB-lite"/>
    </source>
</evidence>
<accession>A0A3M7QFV6</accession>
<dbReference type="Proteomes" id="UP000276133">
    <property type="component" value="Unassembled WGS sequence"/>
</dbReference>
<proteinExistence type="predicted"/>
<dbReference type="OrthoDB" id="10369411at2759"/>
<dbReference type="AlphaFoldDB" id="A0A3M7QFV6"/>